<sequence>MLREEFQGMAMECTSMWADFQQTLFPLFKELVDYCHSLHNPVGSSDPYKLENIIFCLLMIQLMPYSS</sequence>
<name>L8EC89_HUMAN</name>
<organism evidence="1">
    <name type="scientific">Homo sapiens</name>
    <name type="common">Human</name>
    <dbReference type="NCBI Taxonomy" id="9606"/>
    <lineage>
        <taxon>Eukaryota</taxon>
        <taxon>Metazoa</taxon>
        <taxon>Chordata</taxon>
        <taxon>Craniata</taxon>
        <taxon>Vertebrata</taxon>
        <taxon>Euteleostomi</taxon>
        <taxon>Mammalia</taxon>
        <taxon>Eutheria</taxon>
        <taxon>Euarchontoglires</taxon>
        <taxon>Primates</taxon>
        <taxon>Haplorrhini</taxon>
        <taxon>Catarrhini</taxon>
        <taxon>Hominidae</taxon>
        <taxon>Homo</taxon>
    </lineage>
</organism>
<protein>
    <submittedName>
        <fullName evidence="1">Alternative protein CAV1</fullName>
    </submittedName>
</protein>
<evidence type="ECO:0000313" key="1">
    <source>
        <dbReference type="EMBL" id="CCQ43147.1"/>
    </source>
</evidence>
<dbReference type="AlphaFoldDB" id="L8EC89"/>
<gene>
    <name evidence="1" type="primary">CAV1</name>
</gene>
<accession>L8EC89</accession>
<dbReference type="ChiTaRS" id="CAV1">
    <property type="organism name" value="human"/>
</dbReference>
<dbReference type="OrthoDB" id="5917823at2759"/>
<dbReference type="SMR" id="L8EC89"/>
<reference evidence="1" key="1">
    <citation type="journal article" date="2013" name="PLoS ONE">
        <title>Direct detection of alternative open reading frames translation products in human significantly expands the proteome.</title>
        <authorList>
            <person name="Vanderperre B."/>
            <person name="Lucier J.-F."/>
            <person name="Motard J."/>
            <person name="Tremblay G."/>
            <person name="Vanderperre S."/>
            <person name="Wisztorski M."/>
            <person name="Salzet M."/>
            <person name="Boisvert F.-M."/>
            <person name="Roucou X."/>
        </authorList>
    </citation>
    <scope>NUCLEOTIDE SEQUENCE</scope>
</reference>
<proteinExistence type="predicted"/>
<dbReference type="EMBL" id="HF583650">
    <property type="protein sequence ID" value="CCQ43147.1"/>
    <property type="molecule type" value="Genomic_DNA"/>
</dbReference>